<evidence type="ECO:0000313" key="3">
    <source>
        <dbReference type="Proteomes" id="UP000217790"/>
    </source>
</evidence>
<name>A0A2H3CIN4_ARMGA</name>
<dbReference type="AlphaFoldDB" id="A0A2H3CIN4"/>
<sequence>MDVPTIGIDNERGFYVGINLGGILYGVDIVIFFQSVYYLVYSTTETKTKILYTAYGTVLFILLTISIVANGYFGQLVWVEHRDFPGGSGAYYLANLALWLNTFGTAADAAADVLGDALLLYRCYIICGARKSLISVPLIIWIASTVMAIITNVISGLPDSNVFKGKAANCGISWVVLTVSFNVVVTTMICGRIFLLQRSIRKYMDAETVKMYTGIIALMVESALPFTVLGIVFIATYVRASPAEWTMAPTWGSFVIISPQLIILRVAMGRAWSKTTVSNITRSLEFARRTSTTTGLESTVAGVDGSAAGTNSTSLVFESKQESVVNLRTEKVDEQEVHVTFVA</sequence>
<feature type="transmembrane region" description="Helical" evidence="1">
    <location>
        <begin position="174"/>
        <end position="195"/>
    </location>
</feature>
<proteinExistence type="predicted"/>
<feature type="transmembrane region" description="Helical" evidence="1">
    <location>
        <begin position="215"/>
        <end position="238"/>
    </location>
</feature>
<keyword evidence="1" id="KW-0472">Membrane</keyword>
<evidence type="ECO:0000256" key="1">
    <source>
        <dbReference type="SAM" id="Phobius"/>
    </source>
</evidence>
<feature type="transmembrane region" description="Helical" evidence="1">
    <location>
        <begin position="20"/>
        <end position="40"/>
    </location>
</feature>
<dbReference type="InParanoid" id="A0A2H3CIN4"/>
<dbReference type="EMBL" id="KZ293712">
    <property type="protein sequence ID" value="PBK82905.1"/>
    <property type="molecule type" value="Genomic_DNA"/>
</dbReference>
<feature type="transmembrane region" description="Helical" evidence="1">
    <location>
        <begin position="250"/>
        <end position="268"/>
    </location>
</feature>
<organism evidence="2 3">
    <name type="scientific">Armillaria gallica</name>
    <name type="common">Bulbous honey fungus</name>
    <name type="synonym">Armillaria bulbosa</name>
    <dbReference type="NCBI Taxonomy" id="47427"/>
    <lineage>
        <taxon>Eukaryota</taxon>
        <taxon>Fungi</taxon>
        <taxon>Dikarya</taxon>
        <taxon>Basidiomycota</taxon>
        <taxon>Agaricomycotina</taxon>
        <taxon>Agaricomycetes</taxon>
        <taxon>Agaricomycetidae</taxon>
        <taxon>Agaricales</taxon>
        <taxon>Marasmiineae</taxon>
        <taxon>Physalacriaceae</taxon>
        <taxon>Armillaria</taxon>
    </lineage>
</organism>
<evidence type="ECO:0000313" key="2">
    <source>
        <dbReference type="EMBL" id="PBK82905.1"/>
    </source>
</evidence>
<evidence type="ECO:0008006" key="4">
    <source>
        <dbReference type="Google" id="ProtNLM"/>
    </source>
</evidence>
<dbReference type="OMA" id="LMGRGWT"/>
<reference evidence="3" key="1">
    <citation type="journal article" date="2017" name="Nat. Ecol. Evol.">
        <title>Genome expansion and lineage-specific genetic innovations in the forest pathogenic fungi Armillaria.</title>
        <authorList>
            <person name="Sipos G."/>
            <person name="Prasanna A.N."/>
            <person name="Walter M.C."/>
            <person name="O'Connor E."/>
            <person name="Balint B."/>
            <person name="Krizsan K."/>
            <person name="Kiss B."/>
            <person name="Hess J."/>
            <person name="Varga T."/>
            <person name="Slot J."/>
            <person name="Riley R."/>
            <person name="Boka B."/>
            <person name="Rigling D."/>
            <person name="Barry K."/>
            <person name="Lee J."/>
            <person name="Mihaltcheva S."/>
            <person name="LaButti K."/>
            <person name="Lipzen A."/>
            <person name="Waldron R."/>
            <person name="Moloney N.M."/>
            <person name="Sperisen C."/>
            <person name="Kredics L."/>
            <person name="Vagvoelgyi C."/>
            <person name="Patrignani A."/>
            <person name="Fitzpatrick D."/>
            <person name="Nagy I."/>
            <person name="Doyle S."/>
            <person name="Anderson J.B."/>
            <person name="Grigoriev I.V."/>
            <person name="Gueldener U."/>
            <person name="Muensterkoetter M."/>
            <person name="Nagy L.G."/>
        </authorList>
    </citation>
    <scope>NUCLEOTIDE SEQUENCE [LARGE SCALE GENOMIC DNA]</scope>
    <source>
        <strain evidence="3">Ar21-2</strain>
    </source>
</reference>
<feature type="transmembrane region" description="Helical" evidence="1">
    <location>
        <begin position="133"/>
        <end position="154"/>
    </location>
</feature>
<dbReference type="OrthoDB" id="3351617at2759"/>
<feature type="transmembrane region" description="Helical" evidence="1">
    <location>
        <begin position="52"/>
        <end position="78"/>
    </location>
</feature>
<dbReference type="Proteomes" id="UP000217790">
    <property type="component" value="Unassembled WGS sequence"/>
</dbReference>
<protein>
    <recommendedName>
        <fullName evidence="4">G-protein coupled receptors family 1 profile domain-containing protein</fullName>
    </recommendedName>
</protein>
<keyword evidence="1" id="KW-0812">Transmembrane</keyword>
<keyword evidence="1" id="KW-1133">Transmembrane helix</keyword>
<gene>
    <name evidence="2" type="ORF">ARMGADRAFT_975504</name>
</gene>
<keyword evidence="3" id="KW-1185">Reference proteome</keyword>
<accession>A0A2H3CIN4</accession>